<keyword evidence="3" id="KW-1185">Reference proteome</keyword>
<evidence type="ECO:0000256" key="1">
    <source>
        <dbReference type="SAM" id="MobiDB-lite"/>
    </source>
</evidence>
<protein>
    <submittedName>
        <fullName evidence="2">Uncharacterized protein</fullName>
    </submittedName>
</protein>
<reference evidence="2 3" key="1">
    <citation type="journal article" date="2021" name="Elife">
        <title>Chloroplast acquisition without the gene transfer in kleptoplastic sea slugs, Plakobranchus ocellatus.</title>
        <authorList>
            <person name="Maeda T."/>
            <person name="Takahashi S."/>
            <person name="Yoshida T."/>
            <person name="Shimamura S."/>
            <person name="Takaki Y."/>
            <person name="Nagai Y."/>
            <person name="Toyoda A."/>
            <person name="Suzuki Y."/>
            <person name="Arimoto A."/>
            <person name="Ishii H."/>
            <person name="Satoh N."/>
            <person name="Nishiyama T."/>
            <person name="Hasebe M."/>
            <person name="Maruyama T."/>
            <person name="Minagawa J."/>
            <person name="Obokata J."/>
            <person name="Shigenobu S."/>
        </authorList>
    </citation>
    <scope>NUCLEOTIDE SEQUENCE [LARGE SCALE GENOMIC DNA]</scope>
</reference>
<dbReference type="EMBL" id="BMAT01009118">
    <property type="protein sequence ID" value="GFR99062.1"/>
    <property type="molecule type" value="Genomic_DNA"/>
</dbReference>
<feature type="compositionally biased region" description="Acidic residues" evidence="1">
    <location>
        <begin position="62"/>
        <end position="73"/>
    </location>
</feature>
<dbReference type="Proteomes" id="UP000762676">
    <property type="component" value="Unassembled WGS sequence"/>
</dbReference>
<evidence type="ECO:0000313" key="2">
    <source>
        <dbReference type="EMBL" id="GFR99062.1"/>
    </source>
</evidence>
<sequence length="84" mass="9213">MNRRILQRCVTLYPQGTHHNDTFMRDKETKRFICCPPVYKMIGLMMVVLMKDGGGNQFNDVGDNDNDKNDDDNGGGGGGGCGDG</sequence>
<organism evidence="2 3">
    <name type="scientific">Elysia marginata</name>
    <dbReference type="NCBI Taxonomy" id="1093978"/>
    <lineage>
        <taxon>Eukaryota</taxon>
        <taxon>Metazoa</taxon>
        <taxon>Spiralia</taxon>
        <taxon>Lophotrochozoa</taxon>
        <taxon>Mollusca</taxon>
        <taxon>Gastropoda</taxon>
        <taxon>Heterobranchia</taxon>
        <taxon>Euthyneura</taxon>
        <taxon>Panpulmonata</taxon>
        <taxon>Sacoglossa</taxon>
        <taxon>Placobranchoidea</taxon>
        <taxon>Plakobranchidae</taxon>
        <taxon>Elysia</taxon>
    </lineage>
</organism>
<name>A0AAV4HNZ4_9GAST</name>
<accession>A0AAV4HNZ4</accession>
<evidence type="ECO:0000313" key="3">
    <source>
        <dbReference type="Proteomes" id="UP000762676"/>
    </source>
</evidence>
<gene>
    <name evidence="2" type="ORF">ElyMa_004518800</name>
</gene>
<comment type="caution">
    <text evidence="2">The sequence shown here is derived from an EMBL/GenBank/DDBJ whole genome shotgun (WGS) entry which is preliminary data.</text>
</comment>
<proteinExistence type="predicted"/>
<feature type="region of interest" description="Disordered" evidence="1">
    <location>
        <begin position="57"/>
        <end position="84"/>
    </location>
</feature>
<dbReference type="AlphaFoldDB" id="A0AAV4HNZ4"/>
<feature type="compositionally biased region" description="Gly residues" evidence="1">
    <location>
        <begin position="74"/>
        <end position="84"/>
    </location>
</feature>